<proteinExistence type="predicted"/>
<feature type="repeat" description="PPR" evidence="2">
    <location>
        <begin position="72"/>
        <end position="106"/>
    </location>
</feature>
<comment type="caution">
    <text evidence="3">The sequence shown here is derived from an EMBL/GenBank/DDBJ whole genome shotgun (WGS) entry which is preliminary data.</text>
</comment>
<reference evidence="3 4" key="1">
    <citation type="submission" date="2024-08" db="EMBL/GenBank/DDBJ databases">
        <title>Insights into the chromosomal genome structure of Flemingia macrophylla.</title>
        <authorList>
            <person name="Ding Y."/>
            <person name="Zhao Y."/>
            <person name="Bi W."/>
            <person name="Wu M."/>
            <person name="Zhao G."/>
            <person name="Gong Y."/>
            <person name="Li W."/>
            <person name="Zhang P."/>
        </authorList>
    </citation>
    <scope>NUCLEOTIDE SEQUENCE [LARGE SCALE GENOMIC DNA]</scope>
    <source>
        <strain evidence="3">DYQJB</strain>
        <tissue evidence="3">Leaf</tissue>
    </source>
</reference>
<dbReference type="NCBIfam" id="TIGR00756">
    <property type="entry name" value="PPR"/>
    <property type="match status" value="1"/>
</dbReference>
<dbReference type="EMBL" id="JBGMDY010000003">
    <property type="protein sequence ID" value="KAL2341509.1"/>
    <property type="molecule type" value="Genomic_DNA"/>
</dbReference>
<dbReference type="PANTHER" id="PTHR45613:SF207">
    <property type="entry name" value="OS08G0300700 PROTEIN"/>
    <property type="match status" value="1"/>
</dbReference>
<dbReference type="Pfam" id="PF12854">
    <property type="entry name" value="PPR_1"/>
    <property type="match status" value="2"/>
</dbReference>
<dbReference type="InterPro" id="IPR002885">
    <property type="entry name" value="PPR_rpt"/>
</dbReference>
<dbReference type="PANTHER" id="PTHR45613">
    <property type="entry name" value="PENTATRICOPEPTIDE REPEAT-CONTAINING PROTEIN"/>
    <property type="match status" value="1"/>
</dbReference>
<dbReference type="AlphaFoldDB" id="A0ABD1N092"/>
<dbReference type="InterPro" id="IPR011990">
    <property type="entry name" value="TPR-like_helical_dom_sf"/>
</dbReference>
<evidence type="ECO:0008006" key="5">
    <source>
        <dbReference type="Google" id="ProtNLM"/>
    </source>
</evidence>
<name>A0ABD1N092_9FABA</name>
<sequence length="214" mass="23593">MTAVAAATATLPETDRRWISDAEDVLAVMVKEGVKPDAVTFKSLICGCCLVYEVSAAKVVFNTMARKGVGHNVRSYNLMICGLCKVKMVDEAMNLFKDMHCKSMFIIRLPTKELPVYIASYFIEVMEASANTFTLMAIDISTHPPILYALEVYPLSDTLAARTDSRDGNDLHDNSIEVPFPDFLDFLPILMRLTGLGAISFGGKRDLNSNTNLP</sequence>
<keyword evidence="4" id="KW-1185">Reference proteome</keyword>
<accession>A0ABD1N092</accession>
<evidence type="ECO:0000313" key="3">
    <source>
        <dbReference type="EMBL" id="KAL2341509.1"/>
    </source>
</evidence>
<protein>
    <recommendedName>
        <fullName evidence="5">Pentatricopeptide repeat-containing protein</fullName>
    </recommendedName>
</protein>
<gene>
    <name evidence="3" type="ORF">Fmac_009449</name>
</gene>
<evidence type="ECO:0000256" key="2">
    <source>
        <dbReference type="PROSITE-ProRule" id="PRU00708"/>
    </source>
</evidence>
<dbReference type="Gene3D" id="1.25.40.10">
    <property type="entry name" value="Tetratricopeptide repeat domain"/>
    <property type="match status" value="1"/>
</dbReference>
<keyword evidence="1" id="KW-0677">Repeat</keyword>
<evidence type="ECO:0000313" key="4">
    <source>
        <dbReference type="Proteomes" id="UP001603857"/>
    </source>
</evidence>
<evidence type="ECO:0000256" key="1">
    <source>
        <dbReference type="ARBA" id="ARBA00022737"/>
    </source>
</evidence>
<dbReference type="PROSITE" id="PS51375">
    <property type="entry name" value="PPR"/>
    <property type="match status" value="1"/>
</dbReference>
<dbReference type="Proteomes" id="UP001603857">
    <property type="component" value="Unassembled WGS sequence"/>
</dbReference>
<organism evidence="3 4">
    <name type="scientific">Flemingia macrophylla</name>
    <dbReference type="NCBI Taxonomy" id="520843"/>
    <lineage>
        <taxon>Eukaryota</taxon>
        <taxon>Viridiplantae</taxon>
        <taxon>Streptophyta</taxon>
        <taxon>Embryophyta</taxon>
        <taxon>Tracheophyta</taxon>
        <taxon>Spermatophyta</taxon>
        <taxon>Magnoliopsida</taxon>
        <taxon>eudicotyledons</taxon>
        <taxon>Gunneridae</taxon>
        <taxon>Pentapetalae</taxon>
        <taxon>rosids</taxon>
        <taxon>fabids</taxon>
        <taxon>Fabales</taxon>
        <taxon>Fabaceae</taxon>
        <taxon>Papilionoideae</taxon>
        <taxon>50 kb inversion clade</taxon>
        <taxon>NPAAA clade</taxon>
        <taxon>indigoferoid/millettioid clade</taxon>
        <taxon>Phaseoleae</taxon>
        <taxon>Flemingia</taxon>
    </lineage>
</organism>